<dbReference type="RefSeq" id="WP_311241374.1">
    <property type="nucleotide sequence ID" value="NZ_BAABDY010000009.1"/>
</dbReference>
<sequence>MSADQPTLGDYAESEGTTETVETNYVGAPDDGHLYEVSEIDDYWRGTRKLDGSGYWPIHSLVPAGRLTIVLDDSDDCVDRGWSGEDPLQTGVYLTGRGDISGTHPPHPMAIDDEWLQFGAEACVRAATRICPDKDIVAIRKGSWGATLLVTVRDGERTDLYNGTNADNPAAYPNEQPELFCGFYHIRQDSPPVNVYTECEAPRLDLADLDQFSDD</sequence>
<dbReference type="EMBL" id="JAMQCP010000007">
    <property type="protein sequence ID" value="MDS0256015.1"/>
    <property type="molecule type" value="Genomic_DNA"/>
</dbReference>
<proteinExistence type="predicted"/>
<reference evidence="1 2" key="1">
    <citation type="submission" date="2022-06" db="EMBL/GenBank/DDBJ databases">
        <title>Haloarcula sp. a new haloarchaeum isolate from saline soil.</title>
        <authorList>
            <person name="Strakova D."/>
            <person name="Galisteo C."/>
            <person name="Sanchez-Porro C."/>
            <person name="Ventosa A."/>
        </authorList>
    </citation>
    <scope>NUCLEOTIDE SEQUENCE [LARGE SCALE GENOMIC DNA]</scope>
    <source>
        <strain evidence="1 2">JCM 15760</strain>
    </source>
</reference>
<protein>
    <submittedName>
        <fullName evidence="1">Uncharacterized protein</fullName>
    </submittedName>
</protein>
<name>A0ABU2F7I8_HALAR</name>
<evidence type="ECO:0000313" key="2">
    <source>
        <dbReference type="Proteomes" id="UP001248536"/>
    </source>
</evidence>
<keyword evidence="2" id="KW-1185">Reference proteome</keyword>
<organism evidence="1 2">
    <name type="scientific">Haloarcula argentinensis</name>
    <dbReference type="NCBI Taxonomy" id="43776"/>
    <lineage>
        <taxon>Archaea</taxon>
        <taxon>Methanobacteriati</taxon>
        <taxon>Methanobacteriota</taxon>
        <taxon>Stenosarchaea group</taxon>
        <taxon>Halobacteria</taxon>
        <taxon>Halobacteriales</taxon>
        <taxon>Haloarculaceae</taxon>
        <taxon>Haloarcula</taxon>
    </lineage>
</organism>
<dbReference type="Proteomes" id="UP001248536">
    <property type="component" value="Unassembled WGS sequence"/>
</dbReference>
<comment type="caution">
    <text evidence="1">The sequence shown here is derived from an EMBL/GenBank/DDBJ whole genome shotgun (WGS) entry which is preliminary data.</text>
</comment>
<evidence type="ECO:0000313" key="1">
    <source>
        <dbReference type="EMBL" id="MDS0256015.1"/>
    </source>
</evidence>
<accession>A0ABU2F7I8</accession>
<gene>
    <name evidence="1" type="ORF">NC662_20160</name>
</gene>